<gene>
    <name evidence="3" type="ORF">AGOS_AFR059W</name>
</gene>
<keyword evidence="4" id="KW-1185">Reference proteome</keyword>
<name>Q754L3_EREGS</name>
<dbReference type="InterPro" id="IPR017089">
    <property type="entry name" value="Splicing_factor_3B_subunit_5"/>
</dbReference>
<dbReference type="Pfam" id="PF07189">
    <property type="entry name" value="SF3b10"/>
    <property type="match status" value="1"/>
</dbReference>
<dbReference type="GO" id="GO:0071011">
    <property type="term" value="C:precatalytic spliceosome"/>
    <property type="evidence" value="ECO:0000318"/>
    <property type="project" value="GO_Central"/>
</dbReference>
<evidence type="ECO:0000313" key="4">
    <source>
        <dbReference type="Proteomes" id="UP000000591"/>
    </source>
</evidence>
<comment type="similarity">
    <text evidence="1 2">Belongs to the SF3B5 family.</text>
</comment>
<dbReference type="AlphaFoldDB" id="Q754L3"/>
<reference evidence="3 4" key="1">
    <citation type="journal article" date="2004" name="Science">
        <title>The Ashbya gossypii genome as a tool for mapping the ancient Saccharomyces cerevisiae genome.</title>
        <authorList>
            <person name="Dietrich F.S."/>
            <person name="Voegeli S."/>
            <person name="Brachat S."/>
            <person name="Lerch A."/>
            <person name="Gates K."/>
            <person name="Steiner S."/>
            <person name="Mohr C."/>
            <person name="Pohlmann R."/>
            <person name="Luedi P."/>
            <person name="Choi S."/>
            <person name="Wing R.A."/>
            <person name="Flavier A."/>
            <person name="Gaffney T.D."/>
            <person name="Philippsen P."/>
        </authorList>
    </citation>
    <scope>NUCLEOTIDE SEQUENCE [LARGE SCALE GENOMIC DNA]</scope>
    <source>
        <strain evidence="4">ATCC 10895 / CBS 109.51 / FGSC 9923 / NRRL Y-1056</strain>
    </source>
</reference>
<dbReference type="STRING" id="284811.Q754L3"/>
<dbReference type="InParanoid" id="Q754L3"/>
<proteinExistence type="inferred from homology"/>
<evidence type="ECO:0000313" key="3">
    <source>
        <dbReference type="EMBL" id="AAS53430.1"/>
    </source>
</evidence>
<accession>Q754L3</accession>
<dbReference type="Proteomes" id="UP000000591">
    <property type="component" value="Chromosome VI"/>
</dbReference>
<dbReference type="GO" id="GO:0000398">
    <property type="term" value="P:mRNA splicing, via spliceosome"/>
    <property type="evidence" value="ECO:0000318"/>
    <property type="project" value="GO_Central"/>
</dbReference>
<dbReference type="RefSeq" id="NP_985606.1">
    <property type="nucleotide sequence ID" value="NM_210960.1"/>
</dbReference>
<dbReference type="InterPro" id="IPR009846">
    <property type="entry name" value="SF3b5/RDS3-10"/>
</dbReference>
<dbReference type="FunCoup" id="Q754L3">
    <property type="interactions" value="87"/>
</dbReference>
<dbReference type="eggNOG" id="KOG3485">
    <property type="taxonomic scope" value="Eukaryota"/>
</dbReference>
<dbReference type="GeneID" id="4621847"/>
<dbReference type="EMBL" id="AE016819">
    <property type="protein sequence ID" value="AAS53430.1"/>
    <property type="molecule type" value="Genomic_DNA"/>
</dbReference>
<dbReference type="HOGENOM" id="CLU_138804_4_1_1"/>
<sequence length="84" mass="9415">MSDKIREERLFQAMKQKHIGLGTDDTSRDEWLTQVHRDTYNSLLGHSALLQYAALSGPTRNKAETRLAMVSRMCGGPATRRAPA</sequence>
<dbReference type="OMA" id="NTTIEEW"/>
<protein>
    <recommendedName>
        <fullName evidence="2">Splicing factor subunit</fullName>
    </recommendedName>
</protein>
<dbReference type="PANTHER" id="PTHR20978:SF0">
    <property type="entry name" value="SPLICING FACTOR 3B SUBUNIT 5"/>
    <property type="match status" value="1"/>
</dbReference>
<evidence type="ECO:0000256" key="1">
    <source>
        <dbReference type="ARBA" id="ARBA00009568"/>
    </source>
</evidence>
<dbReference type="PANTHER" id="PTHR20978">
    <property type="entry name" value="SPLICING FACTOR 3B SUBUNIT 5"/>
    <property type="match status" value="1"/>
</dbReference>
<dbReference type="KEGG" id="ago:AGOS_AFR059W"/>
<organism evidence="3 4">
    <name type="scientific">Eremothecium gossypii (strain ATCC 10895 / CBS 109.51 / FGSC 9923 / NRRL Y-1056)</name>
    <name type="common">Yeast</name>
    <name type="synonym">Ashbya gossypii</name>
    <dbReference type="NCBI Taxonomy" id="284811"/>
    <lineage>
        <taxon>Eukaryota</taxon>
        <taxon>Fungi</taxon>
        <taxon>Dikarya</taxon>
        <taxon>Ascomycota</taxon>
        <taxon>Saccharomycotina</taxon>
        <taxon>Saccharomycetes</taxon>
        <taxon>Saccharomycetales</taxon>
        <taxon>Saccharomycetaceae</taxon>
        <taxon>Eremothecium</taxon>
    </lineage>
</organism>
<reference evidence="4" key="2">
    <citation type="journal article" date="2013" name="G3 (Bethesda)">
        <title>Genomes of Ashbya fungi isolated from insects reveal four mating-type loci, numerous translocations, lack of transposons, and distinct gene duplications.</title>
        <authorList>
            <person name="Dietrich F.S."/>
            <person name="Voegeli S."/>
            <person name="Kuo S."/>
            <person name="Philippsen P."/>
        </authorList>
    </citation>
    <scope>GENOME REANNOTATION</scope>
    <source>
        <strain evidence="4">ATCC 10895 / CBS 109.51 / FGSC 9923 / NRRL Y-1056</strain>
    </source>
</reference>
<evidence type="ECO:0000256" key="2">
    <source>
        <dbReference type="PIRNR" id="PIRNR037010"/>
    </source>
</evidence>
<dbReference type="PIRSF" id="PIRSF037010">
    <property type="entry name" value="Splicing_factor_3B_subunit_5"/>
    <property type="match status" value="1"/>
</dbReference>
<dbReference type="GO" id="GO:0005686">
    <property type="term" value="C:U2 snRNP"/>
    <property type="evidence" value="ECO:0000318"/>
    <property type="project" value="GO_Central"/>
</dbReference>
<dbReference type="OrthoDB" id="274726at2759"/>